<keyword evidence="1" id="KW-0812">Transmembrane</keyword>
<evidence type="ECO:0000313" key="4">
    <source>
        <dbReference type="Proteomes" id="UP000450676"/>
    </source>
</evidence>
<feature type="transmembrane region" description="Helical" evidence="1">
    <location>
        <begin position="88"/>
        <end position="108"/>
    </location>
</feature>
<protein>
    <submittedName>
        <fullName evidence="3">Acyltransferase family protein</fullName>
    </submittedName>
</protein>
<feature type="transmembrane region" description="Helical" evidence="1">
    <location>
        <begin position="12"/>
        <end position="33"/>
    </location>
</feature>
<feature type="domain" description="Acyltransferase 3" evidence="2">
    <location>
        <begin position="10"/>
        <end position="368"/>
    </location>
</feature>
<dbReference type="InterPro" id="IPR050623">
    <property type="entry name" value="Glucan_succinyl_AcylTrfase"/>
</dbReference>
<feature type="transmembrane region" description="Helical" evidence="1">
    <location>
        <begin position="190"/>
        <end position="207"/>
    </location>
</feature>
<feature type="transmembrane region" description="Helical" evidence="1">
    <location>
        <begin position="219"/>
        <end position="237"/>
    </location>
</feature>
<feature type="transmembrane region" description="Helical" evidence="1">
    <location>
        <begin position="353"/>
        <end position="371"/>
    </location>
</feature>
<name>A0A7X4H9K8_9BURK</name>
<feature type="transmembrane region" description="Helical" evidence="1">
    <location>
        <begin position="319"/>
        <end position="341"/>
    </location>
</feature>
<dbReference type="RefSeq" id="WP_161070642.1">
    <property type="nucleotide sequence ID" value="NZ_WWCU01000002.1"/>
</dbReference>
<dbReference type="AlphaFoldDB" id="A0A7X4H9K8"/>
<sequence length="404" mass="45573">MPNTHPSRLYFLDWIRICAFFLLILYHTGMYYVTWDFHIKSPFASDAIEPLMMLSSPWRLGLLFLVSGVAAAYLMKKLTTAAFLRQRSARLLLPLVFGMLVVVPPQSYCEVVEKLGYSGSYLDFMKLYLARYHGFCKEGACLDLPTWNHLWFVTYLWVYTLLLGAMAAAFGPRLQAVSDRLCKALTGWKLVALPVAALALARVTLFGSYPSTHNLVVDWYNHAQYLPLFLLGALLGMQQERAVWQRMEGMRFVSLGVALGCWSMLIAYYALTENMNPADIMPLIQAQRVVYALVQWSAMLAVLGFGHRHLQFDSAKRRYLSQAVFPVYIVHQTLIIVFAHLMQPARMQPAKEGLLLVLLTLTFSFAIFEAVRRVPLLRACFGIHGTQQPGADTSRAASAQPVAA</sequence>
<feature type="transmembrane region" description="Helical" evidence="1">
    <location>
        <begin position="249"/>
        <end position="269"/>
    </location>
</feature>
<evidence type="ECO:0000259" key="2">
    <source>
        <dbReference type="Pfam" id="PF01757"/>
    </source>
</evidence>
<evidence type="ECO:0000256" key="1">
    <source>
        <dbReference type="SAM" id="Phobius"/>
    </source>
</evidence>
<comment type="caution">
    <text evidence="3">The sequence shown here is derived from an EMBL/GenBank/DDBJ whole genome shotgun (WGS) entry which is preliminary data.</text>
</comment>
<evidence type="ECO:0000313" key="3">
    <source>
        <dbReference type="EMBL" id="MYN06260.1"/>
    </source>
</evidence>
<gene>
    <name evidence="3" type="ORF">GTP77_02800</name>
</gene>
<feature type="transmembrane region" description="Helical" evidence="1">
    <location>
        <begin position="150"/>
        <end position="170"/>
    </location>
</feature>
<keyword evidence="1" id="KW-0472">Membrane</keyword>
<dbReference type="EMBL" id="WWCU01000002">
    <property type="protein sequence ID" value="MYN06260.1"/>
    <property type="molecule type" value="Genomic_DNA"/>
</dbReference>
<dbReference type="InterPro" id="IPR002656">
    <property type="entry name" value="Acyl_transf_3_dom"/>
</dbReference>
<dbReference type="PANTHER" id="PTHR36927">
    <property type="entry name" value="BLR4337 PROTEIN"/>
    <property type="match status" value="1"/>
</dbReference>
<keyword evidence="3" id="KW-0808">Transferase</keyword>
<dbReference type="PANTHER" id="PTHR36927:SF3">
    <property type="entry name" value="GLUCANS BIOSYNTHESIS PROTEIN C"/>
    <property type="match status" value="1"/>
</dbReference>
<accession>A0A7X4H9K8</accession>
<proteinExistence type="predicted"/>
<organism evidence="3 4">
    <name type="scientific">Pseudoduganella aquatica</name>
    <dbReference type="NCBI Taxonomy" id="2660641"/>
    <lineage>
        <taxon>Bacteria</taxon>
        <taxon>Pseudomonadati</taxon>
        <taxon>Pseudomonadota</taxon>
        <taxon>Betaproteobacteria</taxon>
        <taxon>Burkholderiales</taxon>
        <taxon>Oxalobacteraceae</taxon>
        <taxon>Telluria group</taxon>
        <taxon>Pseudoduganella</taxon>
    </lineage>
</organism>
<keyword evidence="4" id="KW-1185">Reference proteome</keyword>
<feature type="transmembrane region" description="Helical" evidence="1">
    <location>
        <begin position="58"/>
        <end position="76"/>
    </location>
</feature>
<keyword evidence="1" id="KW-1133">Transmembrane helix</keyword>
<dbReference type="Pfam" id="PF01757">
    <property type="entry name" value="Acyl_transf_3"/>
    <property type="match status" value="1"/>
</dbReference>
<reference evidence="3 4" key="1">
    <citation type="submission" date="2019-12" db="EMBL/GenBank/DDBJ databases">
        <title>Novel species isolated from a subtropical stream in China.</title>
        <authorList>
            <person name="Lu H."/>
        </authorList>
    </citation>
    <scope>NUCLEOTIDE SEQUENCE [LARGE SCALE GENOMIC DNA]</scope>
    <source>
        <strain evidence="3 4">FT127W</strain>
    </source>
</reference>
<dbReference type="GO" id="GO:0016747">
    <property type="term" value="F:acyltransferase activity, transferring groups other than amino-acyl groups"/>
    <property type="evidence" value="ECO:0007669"/>
    <property type="project" value="InterPro"/>
</dbReference>
<keyword evidence="3" id="KW-0012">Acyltransferase</keyword>
<dbReference type="Proteomes" id="UP000450676">
    <property type="component" value="Unassembled WGS sequence"/>
</dbReference>
<feature type="transmembrane region" description="Helical" evidence="1">
    <location>
        <begin position="289"/>
        <end position="307"/>
    </location>
</feature>